<organism evidence="5 6">
    <name type="scientific">Aegilops tauschii subsp. strangulata</name>
    <name type="common">Goatgrass</name>
    <dbReference type="NCBI Taxonomy" id="200361"/>
    <lineage>
        <taxon>Eukaryota</taxon>
        <taxon>Viridiplantae</taxon>
        <taxon>Streptophyta</taxon>
        <taxon>Embryophyta</taxon>
        <taxon>Tracheophyta</taxon>
        <taxon>Spermatophyta</taxon>
        <taxon>Magnoliopsida</taxon>
        <taxon>Liliopsida</taxon>
        <taxon>Poales</taxon>
        <taxon>Poaceae</taxon>
        <taxon>BOP clade</taxon>
        <taxon>Pooideae</taxon>
        <taxon>Triticodae</taxon>
        <taxon>Triticeae</taxon>
        <taxon>Triticinae</taxon>
        <taxon>Aegilops</taxon>
    </lineage>
</organism>
<accession>A0A453KSF5</accession>
<dbReference type="InterPro" id="IPR011057">
    <property type="entry name" value="Mss4-like_sf"/>
</dbReference>
<reference evidence="5" key="3">
    <citation type="journal article" date="2017" name="Nature">
        <title>Genome sequence of the progenitor of the wheat D genome Aegilops tauschii.</title>
        <authorList>
            <person name="Luo M.C."/>
            <person name="Gu Y.Q."/>
            <person name="Puiu D."/>
            <person name="Wang H."/>
            <person name="Twardziok S.O."/>
            <person name="Deal K.R."/>
            <person name="Huo N."/>
            <person name="Zhu T."/>
            <person name="Wang L."/>
            <person name="Wang Y."/>
            <person name="McGuire P.E."/>
            <person name="Liu S."/>
            <person name="Long H."/>
            <person name="Ramasamy R.K."/>
            <person name="Rodriguez J.C."/>
            <person name="Van S.L."/>
            <person name="Yuan L."/>
            <person name="Wang Z."/>
            <person name="Xia Z."/>
            <person name="Xiao L."/>
            <person name="Anderson O.D."/>
            <person name="Ouyang S."/>
            <person name="Liang Y."/>
            <person name="Zimin A.V."/>
            <person name="Pertea G."/>
            <person name="Qi P."/>
            <person name="Bennetzen J.L."/>
            <person name="Dai X."/>
            <person name="Dawson M.W."/>
            <person name="Muller H.G."/>
            <person name="Kugler K."/>
            <person name="Rivarola-Duarte L."/>
            <person name="Spannagl M."/>
            <person name="Mayer K.F.X."/>
            <person name="Lu F.H."/>
            <person name="Bevan M.W."/>
            <person name="Leroy P."/>
            <person name="Li P."/>
            <person name="You F.M."/>
            <person name="Sun Q."/>
            <person name="Liu Z."/>
            <person name="Lyons E."/>
            <person name="Wicker T."/>
            <person name="Salzberg S.L."/>
            <person name="Devos K.M."/>
            <person name="Dvorak J."/>
        </authorList>
    </citation>
    <scope>NUCLEOTIDE SEQUENCE [LARGE SCALE GENOMIC DNA]</scope>
    <source>
        <strain evidence="5">cv. AL8/78</strain>
    </source>
</reference>
<keyword evidence="6" id="KW-1185">Reference proteome</keyword>
<dbReference type="GO" id="GO:0046872">
    <property type="term" value="F:metal ion binding"/>
    <property type="evidence" value="ECO:0007669"/>
    <property type="project" value="UniProtKB-KW"/>
</dbReference>
<evidence type="ECO:0000256" key="1">
    <source>
        <dbReference type="ARBA" id="ARBA00005495"/>
    </source>
</evidence>
<comment type="similarity">
    <text evidence="1">Belongs to the Gfa family.</text>
</comment>
<dbReference type="EnsemblPlants" id="AET5Gv20498500.1">
    <property type="protein sequence ID" value="AET5Gv20498500.1"/>
    <property type="gene ID" value="AET5Gv20498500"/>
</dbReference>
<evidence type="ECO:0000256" key="2">
    <source>
        <dbReference type="ARBA" id="ARBA00022723"/>
    </source>
</evidence>
<proteinExistence type="inferred from homology"/>
<reference evidence="5" key="4">
    <citation type="submission" date="2019-03" db="UniProtKB">
        <authorList>
            <consortium name="EnsemblPlants"/>
        </authorList>
    </citation>
    <scope>IDENTIFICATION</scope>
</reference>
<evidence type="ECO:0000313" key="6">
    <source>
        <dbReference type="Proteomes" id="UP000015105"/>
    </source>
</evidence>
<dbReference type="PANTHER" id="PTHR28620:SF1">
    <property type="entry name" value="CENP-V_GFA DOMAIN-CONTAINING PROTEIN"/>
    <property type="match status" value="1"/>
</dbReference>
<evidence type="ECO:0000313" key="5">
    <source>
        <dbReference type="EnsemblPlants" id="AET5Gv20498500.1"/>
    </source>
</evidence>
<reference evidence="6" key="1">
    <citation type="journal article" date="2014" name="Science">
        <title>Ancient hybridizations among the ancestral genomes of bread wheat.</title>
        <authorList>
            <consortium name="International Wheat Genome Sequencing Consortium,"/>
            <person name="Marcussen T."/>
            <person name="Sandve S.R."/>
            <person name="Heier L."/>
            <person name="Spannagl M."/>
            <person name="Pfeifer M."/>
            <person name="Jakobsen K.S."/>
            <person name="Wulff B.B."/>
            <person name="Steuernagel B."/>
            <person name="Mayer K.F."/>
            <person name="Olsen O.A."/>
        </authorList>
    </citation>
    <scope>NUCLEOTIDE SEQUENCE [LARGE SCALE GENOMIC DNA]</scope>
    <source>
        <strain evidence="6">cv. AL8/78</strain>
    </source>
</reference>
<evidence type="ECO:0000256" key="3">
    <source>
        <dbReference type="ARBA" id="ARBA00022833"/>
    </source>
</evidence>
<feature type="domain" description="CENP-V/GFA" evidence="4">
    <location>
        <begin position="21"/>
        <end position="126"/>
    </location>
</feature>
<dbReference type="PANTHER" id="PTHR28620">
    <property type="entry name" value="CENTROMERE PROTEIN V"/>
    <property type="match status" value="1"/>
</dbReference>
<dbReference type="Pfam" id="PF04828">
    <property type="entry name" value="GFA"/>
    <property type="match status" value="1"/>
</dbReference>
<keyword evidence="2" id="KW-0479">Metal-binding</keyword>
<dbReference type="InterPro" id="IPR006913">
    <property type="entry name" value="CENP-V/GFA"/>
</dbReference>
<dbReference type="Gramene" id="AET5Gv20498500.2">
    <property type="protein sequence ID" value="AET5Gv20498500.2"/>
    <property type="gene ID" value="AET5Gv20498500"/>
</dbReference>
<name>A0A453KSF5_AEGTS</name>
<reference evidence="5" key="5">
    <citation type="journal article" date="2021" name="G3 (Bethesda)">
        <title>Aegilops tauschii genome assembly Aet v5.0 features greater sequence contiguity and improved annotation.</title>
        <authorList>
            <person name="Wang L."/>
            <person name="Zhu T."/>
            <person name="Rodriguez J.C."/>
            <person name="Deal K.R."/>
            <person name="Dubcovsky J."/>
            <person name="McGuire P.E."/>
            <person name="Lux T."/>
            <person name="Spannagl M."/>
            <person name="Mayer K.F.X."/>
            <person name="Baldrich P."/>
            <person name="Meyers B.C."/>
            <person name="Huo N."/>
            <person name="Gu Y.Q."/>
            <person name="Zhou H."/>
            <person name="Devos K.M."/>
            <person name="Bennetzen J.L."/>
            <person name="Unver T."/>
            <person name="Budak H."/>
            <person name="Gulick P.J."/>
            <person name="Galiba G."/>
            <person name="Kalapos B."/>
            <person name="Nelson D.R."/>
            <person name="Li P."/>
            <person name="You F.M."/>
            <person name="Luo M.C."/>
            <person name="Dvorak J."/>
        </authorList>
    </citation>
    <scope>NUCLEOTIDE SEQUENCE [LARGE SCALE GENOMIC DNA]</scope>
    <source>
        <strain evidence="5">cv. AL8/78</strain>
    </source>
</reference>
<dbReference type="EnsemblPlants" id="AET5Gv20498500.2">
    <property type="protein sequence ID" value="AET5Gv20498500.2"/>
    <property type="gene ID" value="AET5Gv20498500"/>
</dbReference>
<reference evidence="6" key="2">
    <citation type="journal article" date="2017" name="Nat. Plants">
        <title>The Aegilops tauschii genome reveals multiple impacts of transposons.</title>
        <authorList>
            <person name="Zhao G."/>
            <person name="Zou C."/>
            <person name="Li K."/>
            <person name="Wang K."/>
            <person name="Li T."/>
            <person name="Gao L."/>
            <person name="Zhang X."/>
            <person name="Wang H."/>
            <person name="Yang Z."/>
            <person name="Liu X."/>
            <person name="Jiang W."/>
            <person name="Mao L."/>
            <person name="Kong X."/>
            <person name="Jiao Y."/>
            <person name="Jia J."/>
        </authorList>
    </citation>
    <scope>NUCLEOTIDE SEQUENCE [LARGE SCALE GENOMIC DNA]</scope>
    <source>
        <strain evidence="6">cv. AL8/78</strain>
    </source>
</reference>
<dbReference type="InterPro" id="IPR052355">
    <property type="entry name" value="CENP-V-like"/>
</dbReference>
<keyword evidence="3" id="KW-0862">Zinc</keyword>
<dbReference type="AlphaFoldDB" id="A0A453KSF5"/>
<dbReference type="SUPFAM" id="SSF51316">
    <property type="entry name" value="Mss4-like"/>
    <property type="match status" value="1"/>
</dbReference>
<protein>
    <recommendedName>
        <fullName evidence="4">CENP-V/GFA domain-containing protein</fullName>
    </recommendedName>
</protein>
<dbReference type="GO" id="GO:0016846">
    <property type="term" value="F:carbon-sulfur lyase activity"/>
    <property type="evidence" value="ECO:0007669"/>
    <property type="project" value="InterPro"/>
</dbReference>
<sequence>RPPRQQPPTTGMSSSDPVVVHSGGCHCGKVRWQAEAPASVAAGTCNCAMRGITFFTLPNDKFQLQPGSDEFLTTYTFGTGTAKHILCKVCGITSFYKQRGNPGEVALSVSCVDPGTITHVHVTPFDGSN</sequence>
<dbReference type="PROSITE" id="PS51891">
    <property type="entry name" value="CENP_V_GFA"/>
    <property type="match status" value="1"/>
</dbReference>
<dbReference type="Proteomes" id="UP000015105">
    <property type="component" value="Chromosome 5D"/>
</dbReference>
<dbReference type="Gramene" id="AET5Gv20498500.1">
    <property type="protein sequence ID" value="AET5Gv20498500.1"/>
    <property type="gene ID" value="AET5Gv20498500"/>
</dbReference>
<dbReference type="STRING" id="200361.A0A453KSF5"/>
<dbReference type="Gene3D" id="2.170.150.70">
    <property type="match status" value="1"/>
</dbReference>
<evidence type="ECO:0000259" key="4">
    <source>
        <dbReference type="PROSITE" id="PS51891"/>
    </source>
</evidence>